<dbReference type="GO" id="GO:0005886">
    <property type="term" value="C:plasma membrane"/>
    <property type="evidence" value="ECO:0007669"/>
    <property type="project" value="UniProtKB-SubCell"/>
</dbReference>
<dbReference type="GO" id="GO:0052621">
    <property type="term" value="F:diguanylate cyclase activity"/>
    <property type="evidence" value="ECO:0007669"/>
    <property type="project" value="UniProtKB-EC"/>
</dbReference>
<dbReference type="OrthoDB" id="10822at2"/>
<evidence type="ECO:0000313" key="17">
    <source>
        <dbReference type="Proteomes" id="UP000244792"/>
    </source>
</evidence>
<comment type="subcellular location">
    <subcellularLocation>
        <location evidence="1">Cell membrane</location>
        <topology evidence="1">Multi-pass membrane protein</topology>
    </subcellularLocation>
</comment>
<dbReference type="InterPro" id="IPR033479">
    <property type="entry name" value="dCache_1"/>
</dbReference>
<evidence type="ECO:0000256" key="10">
    <source>
        <dbReference type="ARBA" id="ARBA00022989"/>
    </source>
</evidence>
<dbReference type="NCBIfam" id="TIGR00229">
    <property type="entry name" value="sensory_box"/>
    <property type="match status" value="1"/>
</dbReference>
<dbReference type="CDD" id="cd18773">
    <property type="entry name" value="PDC1_HK_sensor"/>
    <property type="match status" value="1"/>
</dbReference>
<dbReference type="RefSeq" id="WP_108308339.1">
    <property type="nucleotide sequence ID" value="NZ_CP020921.1"/>
</dbReference>
<dbReference type="KEGG" id="taci:TDSAC_0316"/>
<dbReference type="Proteomes" id="UP000244792">
    <property type="component" value="Chromosome"/>
</dbReference>
<keyword evidence="3" id="KW-1003">Cell membrane</keyword>
<dbReference type="InterPro" id="IPR029787">
    <property type="entry name" value="Nucleotide_cyclase"/>
</dbReference>
<reference evidence="16 17" key="1">
    <citation type="submission" date="2017-04" db="EMBL/GenBank/DDBJ databases">
        <title>Genomic insights into metabolism of Thermodesulfobium acidiphilum.</title>
        <authorList>
            <person name="Toshchakov S.V."/>
            <person name="Frolov E.N."/>
            <person name="Kublanov I.V."/>
            <person name="Samarov N.I."/>
            <person name="Novikov A."/>
            <person name="Lebedinsky A.V."/>
            <person name="Bonch-Osmolovskaya E.A."/>
            <person name="Chernyh N.A."/>
        </authorList>
    </citation>
    <scope>NUCLEOTIDE SEQUENCE [LARGE SCALE GENOMIC DNA]</scope>
    <source>
        <strain evidence="16 17">3127-1</strain>
    </source>
</reference>
<proteinExistence type="predicted"/>
<dbReference type="SUPFAM" id="SSF55785">
    <property type="entry name" value="PYP-like sensor domain (PAS domain)"/>
    <property type="match status" value="1"/>
</dbReference>
<evidence type="ECO:0000256" key="8">
    <source>
        <dbReference type="ARBA" id="ARBA00022777"/>
    </source>
</evidence>
<keyword evidence="17" id="KW-1185">Reference proteome</keyword>
<keyword evidence="11" id="KW-0902">Two-component regulatory system</keyword>
<evidence type="ECO:0000313" key="16">
    <source>
        <dbReference type="EMBL" id="AWB09694.1"/>
    </source>
</evidence>
<keyword evidence="12 14" id="KW-0472">Membrane</keyword>
<dbReference type="Gene3D" id="3.30.450.20">
    <property type="entry name" value="PAS domain"/>
    <property type="match status" value="2"/>
</dbReference>
<dbReference type="AlphaFoldDB" id="A0A2R4VYZ4"/>
<name>A0A2R4VYZ4_THEAF</name>
<evidence type="ECO:0000256" key="9">
    <source>
        <dbReference type="ARBA" id="ARBA00022840"/>
    </source>
</evidence>
<keyword evidence="7" id="KW-0547">Nucleotide-binding</keyword>
<evidence type="ECO:0000256" key="12">
    <source>
        <dbReference type="ARBA" id="ARBA00023136"/>
    </source>
</evidence>
<dbReference type="InterPro" id="IPR029151">
    <property type="entry name" value="Sensor-like_sf"/>
</dbReference>
<comment type="catalytic activity">
    <reaction evidence="13">
        <text>2 GTP = 3',3'-c-di-GMP + 2 diphosphate</text>
        <dbReference type="Rhea" id="RHEA:24898"/>
        <dbReference type="ChEBI" id="CHEBI:33019"/>
        <dbReference type="ChEBI" id="CHEBI:37565"/>
        <dbReference type="ChEBI" id="CHEBI:58805"/>
        <dbReference type="EC" id="2.7.7.65"/>
    </reaction>
</comment>
<evidence type="ECO:0000256" key="1">
    <source>
        <dbReference type="ARBA" id="ARBA00004651"/>
    </source>
</evidence>
<accession>A0A2R4VYZ4</accession>
<dbReference type="Gene3D" id="6.10.340.10">
    <property type="match status" value="1"/>
</dbReference>
<dbReference type="EMBL" id="CP020921">
    <property type="protein sequence ID" value="AWB09694.1"/>
    <property type="molecule type" value="Genomic_DNA"/>
</dbReference>
<dbReference type="CDD" id="cd01949">
    <property type="entry name" value="GGDEF"/>
    <property type="match status" value="1"/>
</dbReference>
<dbReference type="PROSITE" id="PS50887">
    <property type="entry name" value="GGDEF"/>
    <property type="match status" value="1"/>
</dbReference>
<gene>
    <name evidence="16" type="ORF">TDSAC_0316</name>
</gene>
<evidence type="ECO:0000256" key="14">
    <source>
        <dbReference type="SAM" id="Phobius"/>
    </source>
</evidence>
<dbReference type="GO" id="GO:0000160">
    <property type="term" value="P:phosphorelay signal transduction system"/>
    <property type="evidence" value="ECO:0007669"/>
    <property type="project" value="UniProtKB-KW"/>
</dbReference>
<dbReference type="EC" id="2.7.7.65" evidence="2"/>
<evidence type="ECO:0000256" key="5">
    <source>
        <dbReference type="ARBA" id="ARBA00022679"/>
    </source>
</evidence>
<dbReference type="InterPro" id="IPR043128">
    <property type="entry name" value="Rev_trsase/Diguanyl_cyclase"/>
</dbReference>
<dbReference type="GO" id="GO:0005524">
    <property type="term" value="F:ATP binding"/>
    <property type="evidence" value="ECO:0007669"/>
    <property type="project" value="UniProtKB-KW"/>
</dbReference>
<protein>
    <recommendedName>
        <fullName evidence="2">diguanylate cyclase</fullName>
        <ecNumber evidence="2">2.7.7.65</ecNumber>
    </recommendedName>
</protein>
<dbReference type="SUPFAM" id="SSF103190">
    <property type="entry name" value="Sensory domain-like"/>
    <property type="match status" value="1"/>
</dbReference>
<keyword evidence="4" id="KW-0597">Phosphoprotein</keyword>
<evidence type="ECO:0000256" key="2">
    <source>
        <dbReference type="ARBA" id="ARBA00012528"/>
    </source>
</evidence>
<dbReference type="InterPro" id="IPR000014">
    <property type="entry name" value="PAS"/>
</dbReference>
<dbReference type="NCBIfam" id="TIGR00254">
    <property type="entry name" value="GGDEF"/>
    <property type="match status" value="1"/>
</dbReference>
<evidence type="ECO:0000256" key="6">
    <source>
        <dbReference type="ARBA" id="ARBA00022692"/>
    </source>
</evidence>
<feature type="domain" description="GGDEF" evidence="15">
    <location>
        <begin position="499"/>
        <end position="631"/>
    </location>
</feature>
<feature type="transmembrane region" description="Helical" evidence="14">
    <location>
        <begin position="6"/>
        <end position="30"/>
    </location>
</feature>
<keyword evidence="10 14" id="KW-1133">Transmembrane helix</keyword>
<evidence type="ECO:0000256" key="3">
    <source>
        <dbReference type="ARBA" id="ARBA00022475"/>
    </source>
</evidence>
<dbReference type="PANTHER" id="PTHR45138:SF9">
    <property type="entry name" value="DIGUANYLATE CYCLASE DGCM-RELATED"/>
    <property type="match status" value="1"/>
</dbReference>
<dbReference type="Pfam" id="PF02743">
    <property type="entry name" value="dCache_1"/>
    <property type="match status" value="1"/>
</dbReference>
<evidence type="ECO:0000259" key="15">
    <source>
        <dbReference type="PROSITE" id="PS50887"/>
    </source>
</evidence>
<dbReference type="InterPro" id="IPR050469">
    <property type="entry name" value="Diguanylate_Cyclase"/>
</dbReference>
<keyword evidence="8" id="KW-0418">Kinase</keyword>
<keyword evidence="9" id="KW-0067">ATP-binding</keyword>
<sequence>MSIKNYLKIIIIFLIITPLIILTLVGINLYNETRNRTINELIQETTLKQFTLQNYLKKYTNLLNILSANISLLNNNYERINYLFREVSTDDEIENLFFIDPNGYSMVEISGPHHVSFKNNSLFKKAIKGNEDFLIQTDNLNSYLYLSKPVYNNSNQISGVVMAIIKLTKLEGLLNVQNSIANRYTFLFSNNLAILSTKAKKIPEDLYKKINFASGYGLVTYRSDSGNNLIVFWKKIPNLNLAIASQVDEGYILREFVQDFAIILFTFLIIFITSLIISIITIKKLNEPIIFLQNLSQQIKDGNYKIRVDKNIIDNSPEEFKPLLMLYNQMSSSIENYVSMLNERTEALEKSEARYRAVVEDQTDLLCRFTLDGTISFANEEFKKFFGIENLKEYNFFDIFGINKDNIKGLIESLSVENPYKNIELSFEKNNIKRYFDWTFRIIYKDDVREFQCTGHDISEIKRLEEELRYQSFHDSLTGLFNRGYFEEELEKLSSGRFSPTSLIILDLDNLKLINDKLGHEKGDLLIKKAAKILCSSFRNTDTVARIGGDEFAVLLPFCTKECVKDLIKRLKENIIKANKEESDLYLSISIGYSTKEGPFNKIEIFREADSNMYLDKHHHHEQSKEITIKRIEEFKNK</sequence>
<dbReference type="InterPro" id="IPR035965">
    <property type="entry name" value="PAS-like_dom_sf"/>
</dbReference>
<evidence type="ECO:0000256" key="13">
    <source>
        <dbReference type="ARBA" id="ARBA00034247"/>
    </source>
</evidence>
<dbReference type="GO" id="GO:1902201">
    <property type="term" value="P:negative regulation of bacterial-type flagellum-dependent cell motility"/>
    <property type="evidence" value="ECO:0007669"/>
    <property type="project" value="TreeGrafter"/>
</dbReference>
<dbReference type="SMART" id="SM00267">
    <property type="entry name" value="GGDEF"/>
    <property type="match status" value="1"/>
</dbReference>
<dbReference type="PANTHER" id="PTHR45138">
    <property type="entry name" value="REGULATORY COMPONENTS OF SENSORY TRANSDUCTION SYSTEM"/>
    <property type="match status" value="1"/>
</dbReference>
<keyword evidence="5" id="KW-0808">Transferase</keyword>
<feature type="transmembrane region" description="Helical" evidence="14">
    <location>
        <begin position="260"/>
        <end position="282"/>
    </location>
</feature>
<keyword evidence="6 14" id="KW-0812">Transmembrane</keyword>
<organism evidence="16 17">
    <name type="scientific">Thermodesulfobium acidiphilum</name>
    <dbReference type="NCBI Taxonomy" id="1794699"/>
    <lineage>
        <taxon>Bacteria</taxon>
        <taxon>Pseudomonadati</taxon>
        <taxon>Thermodesulfobiota</taxon>
        <taxon>Thermodesulfobiia</taxon>
        <taxon>Thermodesulfobiales</taxon>
        <taxon>Thermodesulfobiaceae</taxon>
        <taxon>Thermodesulfobium</taxon>
    </lineage>
</organism>
<dbReference type="GO" id="GO:0016301">
    <property type="term" value="F:kinase activity"/>
    <property type="evidence" value="ECO:0007669"/>
    <property type="project" value="UniProtKB-KW"/>
</dbReference>
<dbReference type="Gene3D" id="3.30.70.270">
    <property type="match status" value="1"/>
</dbReference>
<evidence type="ECO:0000256" key="11">
    <source>
        <dbReference type="ARBA" id="ARBA00023012"/>
    </source>
</evidence>
<dbReference type="Pfam" id="PF00990">
    <property type="entry name" value="GGDEF"/>
    <property type="match status" value="1"/>
</dbReference>
<dbReference type="InterPro" id="IPR000160">
    <property type="entry name" value="GGDEF_dom"/>
</dbReference>
<evidence type="ECO:0000256" key="7">
    <source>
        <dbReference type="ARBA" id="ARBA00022741"/>
    </source>
</evidence>
<evidence type="ECO:0000256" key="4">
    <source>
        <dbReference type="ARBA" id="ARBA00022553"/>
    </source>
</evidence>
<dbReference type="GO" id="GO:0043709">
    <property type="term" value="P:cell adhesion involved in single-species biofilm formation"/>
    <property type="evidence" value="ECO:0007669"/>
    <property type="project" value="TreeGrafter"/>
</dbReference>
<dbReference type="SUPFAM" id="SSF55073">
    <property type="entry name" value="Nucleotide cyclase"/>
    <property type="match status" value="1"/>
</dbReference>